<dbReference type="Pfam" id="PF16286">
    <property type="entry name" value="DUF4932"/>
    <property type="match status" value="1"/>
</dbReference>
<evidence type="ECO:0000313" key="1">
    <source>
        <dbReference type="EMBL" id="GAH47684.1"/>
    </source>
</evidence>
<dbReference type="EMBL" id="BARU01024152">
    <property type="protein sequence ID" value="GAH47684.1"/>
    <property type="molecule type" value="Genomic_DNA"/>
</dbReference>
<evidence type="ECO:0008006" key="2">
    <source>
        <dbReference type="Google" id="ProtNLM"/>
    </source>
</evidence>
<proteinExistence type="predicted"/>
<sequence length="276" mass="31884">MSIIYRLAGNNEYNQPTVKGSYVGDVEKHFAPYKEHPVVKYVSKLPVRCGFNKPMALAVHLTDAFTLKERVSFKPIPPGLKNSWGSIGIGNARKIIEKSHSFVEETRFKEFIETHQDLYEQTENRMRELIRKDGRLEWFDNFFGPRPNATFNLIIGMLNGGCNYHADFDKGDTKEMYCFLGVWLYDQDGLPRFDKSVLTTVVHEFAHSYVNPLVGVYYKDLQKAGKKLFPRVKDQMKRQAYNDWSFMISESIVGVCEVCYIIETQGPDVAKMHIEK</sequence>
<dbReference type="InterPro" id="IPR032560">
    <property type="entry name" value="DUF4932"/>
</dbReference>
<gene>
    <name evidence="1" type="ORF">S03H2_39109</name>
</gene>
<organism evidence="1">
    <name type="scientific">marine sediment metagenome</name>
    <dbReference type="NCBI Taxonomy" id="412755"/>
    <lineage>
        <taxon>unclassified sequences</taxon>
        <taxon>metagenomes</taxon>
        <taxon>ecological metagenomes</taxon>
    </lineage>
</organism>
<reference evidence="1" key="1">
    <citation type="journal article" date="2014" name="Front. Microbiol.">
        <title>High frequency of phylogenetically diverse reductive dehalogenase-homologous genes in deep subseafloor sedimentary metagenomes.</title>
        <authorList>
            <person name="Kawai M."/>
            <person name="Futagami T."/>
            <person name="Toyoda A."/>
            <person name="Takaki Y."/>
            <person name="Nishi S."/>
            <person name="Hori S."/>
            <person name="Arai W."/>
            <person name="Tsubouchi T."/>
            <person name="Morono Y."/>
            <person name="Uchiyama I."/>
            <person name="Ito T."/>
            <person name="Fujiyama A."/>
            <person name="Inagaki F."/>
            <person name="Takami H."/>
        </authorList>
    </citation>
    <scope>NUCLEOTIDE SEQUENCE</scope>
    <source>
        <strain evidence="1">Expedition CK06-06</strain>
    </source>
</reference>
<comment type="caution">
    <text evidence="1">The sequence shown here is derived from an EMBL/GenBank/DDBJ whole genome shotgun (WGS) entry which is preliminary data.</text>
</comment>
<feature type="non-terminal residue" evidence="1">
    <location>
        <position position="276"/>
    </location>
</feature>
<name>X1H1E2_9ZZZZ</name>
<dbReference type="AlphaFoldDB" id="X1H1E2"/>
<accession>X1H1E2</accession>
<protein>
    <recommendedName>
        <fullName evidence="2">DUF4932 domain-containing protein</fullName>
    </recommendedName>
</protein>